<reference evidence="1 2" key="1">
    <citation type="submission" date="2023-09" db="EMBL/GenBank/DDBJ databases">
        <authorList>
            <person name="Wang M."/>
        </authorList>
    </citation>
    <scope>NUCLEOTIDE SEQUENCE [LARGE SCALE GENOMIC DNA]</scope>
    <source>
        <strain evidence="1">GT-2023</strain>
        <tissue evidence="1">Liver</tissue>
    </source>
</reference>
<protein>
    <submittedName>
        <fullName evidence="1">Uncharacterized protein</fullName>
    </submittedName>
</protein>
<dbReference type="Proteomes" id="UP001558613">
    <property type="component" value="Unassembled WGS sequence"/>
</dbReference>
<proteinExistence type="predicted"/>
<evidence type="ECO:0000313" key="2">
    <source>
        <dbReference type="Proteomes" id="UP001558613"/>
    </source>
</evidence>
<accession>A0ABR3LD41</accession>
<keyword evidence="2" id="KW-1185">Reference proteome</keyword>
<evidence type="ECO:0000313" key="1">
    <source>
        <dbReference type="EMBL" id="KAL1250805.1"/>
    </source>
</evidence>
<dbReference type="EMBL" id="JAYMGO010000022">
    <property type="protein sequence ID" value="KAL1250805.1"/>
    <property type="molecule type" value="Genomic_DNA"/>
</dbReference>
<organism evidence="1 2">
    <name type="scientific">Cirrhinus molitorella</name>
    <name type="common">mud carp</name>
    <dbReference type="NCBI Taxonomy" id="172907"/>
    <lineage>
        <taxon>Eukaryota</taxon>
        <taxon>Metazoa</taxon>
        <taxon>Chordata</taxon>
        <taxon>Craniata</taxon>
        <taxon>Vertebrata</taxon>
        <taxon>Euteleostomi</taxon>
        <taxon>Actinopterygii</taxon>
        <taxon>Neopterygii</taxon>
        <taxon>Teleostei</taxon>
        <taxon>Ostariophysi</taxon>
        <taxon>Cypriniformes</taxon>
        <taxon>Cyprinidae</taxon>
        <taxon>Labeoninae</taxon>
        <taxon>Labeonini</taxon>
        <taxon>Cirrhinus</taxon>
    </lineage>
</organism>
<sequence>MVGRGAAKKLTKEIIANWKGTGMVCQPLGSAKPTFCNNTCAAKRDHDVLQSSLDGRESKIQVRRPPASSAVRELIDIKRALHTDLVSDQSSKGFLLAYKRFTALRGHPKKLWSDPGNNFVGARPALKELYLFLDQLEK</sequence>
<name>A0ABR3LD41_9TELE</name>
<comment type="caution">
    <text evidence="1">The sequence shown here is derived from an EMBL/GenBank/DDBJ whole genome shotgun (WGS) entry which is preliminary data.</text>
</comment>
<gene>
    <name evidence="1" type="ORF">QQF64_018601</name>
</gene>